<accession>A0A1B6EC11</accession>
<feature type="compositionally biased region" description="Polar residues" evidence="2">
    <location>
        <begin position="337"/>
        <end position="358"/>
    </location>
</feature>
<feature type="compositionally biased region" description="Low complexity" evidence="2">
    <location>
        <begin position="298"/>
        <end position="307"/>
    </location>
</feature>
<evidence type="ECO:0000256" key="2">
    <source>
        <dbReference type="SAM" id="MobiDB-lite"/>
    </source>
</evidence>
<feature type="region of interest" description="Disordered" evidence="2">
    <location>
        <begin position="282"/>
        <end position="358"/>
    </location>
</feature>
<feature type="region of interest" description="Disordered" evidence="2">
    <location>
        <begin position="617"/>
        <end position="651"/>
    </location>
</feature>
<dbReference type="CDD" id="cd22713">
    <property type="entry name" value="FHA_PHLB1"/>
    <property type="match status" value="1"/>
</dbReference>
<feature type="region of interest" description="Disordered" evidence="2">
    <location>
        <begin position="558"/>
        <end position="577"/>
    </location>
</feature>
<dbReference type="FunFam" id="2.60.200.20:FF:000004">
    <property type="entry name" value="pleckstrin homology-like domain family B member 1 isoform X1"/>
    <property type="match status" value="1"/>
</dbReference>
<reference evidence="4" key="1">
    <citation type="submission" date="2015-12" db="EMBL/GenBank/DDBJ databases">
        <title>De novo transcriptome assembly of four potential Pierce s Disease insect vectors from Arizona vineyards.</title>
        <authorList>
            <person name="Tassone E.E."/>
        </authorList>
    </citation>
    <scope>NUCLEOTIDE SEQUENCE</scope>
</reference>
<feature type="compositionally biased region" description="Polar residues" evidence="2">
    <location>
        <begin position="637"/>
        <end position="651"/>
    </location>
</feature>
<dbReference type="InterPro" id="IPR000253">
    <property type="entry name" value="FHA_dom"/>
</dbReference>
<evidence type="ECO:0000313" key="4">
    <source>
        <dbReference type="EMBL" id="JAS35443.1"/>
    </source>
</evidence>
<protein>
    <recommendedName>
        <fullName evidence="3">FHA domain-containing protein</fullName>
    </recommendedName>
</protein>
<feature type="compositionally biased region" description="Polar residues" evidence="2">
    <location>
        <begin position="485"/>
        <end position="495"/>
    </location>
</feature>
<dbReference type="InterPro" id="IPR008984">
    <property type="entry name" value="SMAD_FHA_dom_sf"/>
</dbReference>
<proteinExistence type="predicted"/>
<dbReference type="EMBL" id="GEDC01001855">
    <property type="protein sequence ID" value="JAS35443.1"/>
    <property type="molecule type" value="Transcribed_RNA"/>
</dbReference>
<sequence>MMSGGSLEVQETGRALKVHTETPHLVSLGGGRLSTAVTLHPLPEGRTTVGSGKGVDIAVLGTGVEPIHCHIDNQDGVVTLLPQAEMTSIDQVRVTHPVRLSQGCMLCVGRSNMFRFNHPAEARLMKSVLPNPRISMLPVAYYQGDEVGIYGSVEGKPPPAPRRSGGSRDSWGELSSTSSDDLATRLEMSKFISPKVFPPGSTTVNSPASAVLGTRSNTPSKLNLYRITQTNGVTPPMKNQDPVKSGDINEYSYGGKQKEFLQNGNRIPNGNIYQNVSPLPNGQFVPLLDSPNSRDSSRVNSASSPSPTERGPSPLSGRPNPLRSISTPSPAFDRNPSYFSTRKSVTSPTASWDSSIEDLTSKKGEMDFKRKQIENERMQEQENERIERLRLDEILTMCADYEKQAQWERLNKPQQNRIITNGSLPRDKRLNSPHSPQINQSFSFDTDMPPTIHESPHPDQNSKNQCMDHMKAPNYENVSLVHPSSPRTRIKTSLPNKDCSSRDNSFEFIENKLAILSDYEILGPPTPTRNSSKNIISSTEIQNVQNGYFASEVKVNNVNGRSNYSNGNTRRSNKNEDYNYKTNSIAESNASSKYEFFGFDPRKSFEFDNSYQREKNCQIQSSNDSLSNSIHKDKSDPNTSPITKSISRCKTSPSWTNPSIIVENLNNTNKETNKNISNGEYTTEQLIMQLDAIVGGSPTREKLTPSPGPSDRDSGLGAGGRDSGKFILPLPGPSSQEELHSLRLEKLQLETNLTSLKAQVADIRQKEEEFMTEEIEQALVGGELQIQNEKLIQEESRLNLLREKNGRM</sequence>
<feature type="region of interest" description="Disordered" evidence="2">
    <location>
        <begin position="228"/>
        <end position="251"/>
    </location>
</feature>
<dbReference type="PANTHER" id="PTHR12156">
    <property type="entry name" value="PLECKSTRIN HOMOLOGY-LIKE DOMAIN, FAMILY B, MEMBER 3"/>
    <property type="match status" value="1"/>
</dbReference>
<gene>
    <name evidence="4" type="ORF">g.42034</name>
</gene>
<feature type="region of interest" description="Disordered" evidence="2">
    <location>
        <begin position="697"/>
        <end position="726"/>
    </location>
</feature>
<feature type="compositionally biased region" description="Polar residues" evidence="2">
    <location>
        <begin position="617"/>
        <end position="629"/>
    </location>
</feature>
<feature type="region of interest" description="Disordered" evidence="2">
    <location>
        <begin position="479"/>
        <end position="498"/>
    </location>
</feature>
<dbReference type="SUPFAM" id="SSF49879">
    <property type="entry name" value="SMAD/FHA domain"/>
    <property type="match status" value="1"/>
</dbReference>
<feature type="domain" description="FHA" evidence="3">
    <location>
        <begin position="47"/>
        <end position="109"/>
    </location>
</feature>
<dbReference type="PANTHER" id="PTHR12156:SF5">
    <property type="entry name" value="FI18040P1"/>
    <property type="match status" value="1"/>
</dbReference>
<organism evidence="4">
    <name type="scientific">Clastoptera arizonana</name>
    <name type="common">Arizona spittle bug</name>
    <dbReference type="NCBI Taxonomy" id="38151"/>
    <lineage>
        <taxon>Eukaryota</taxon>
        <taxon>Metazoa</taxon>
        <taxon>Ecdysozoa</taxon>
        <taxon>Arthropoda</taxon>
        <taxon>Hexapoda</taxon>
        <taxon>Insecta</taxon>
        <taxon>Pterygota</taxon>
        <taxon>Neoptera</taxon>
        <taxon>Paraneoptera</taxon>
        <taxon>Hemiptera</taxon>
        <taxon>Auchenorrhyncha</taxon>
        <taxon>Cercopoidea</taxon>
        <taxon>Clastopteridae</taxon>
        <taxon>Clastoptera</taxon>
    </lineage>
</organism>
<dbReference type="Gene3D" id="2.60.200.20">
    <property type="match status" value="1"/>
</dbReference>
<dbReference type="AlphaFoldDB" id="A0A1B6EC11"/>
<dbReference type="InterPro" id="IPR052212">
    <property type="entry name" value="PH-like_domain"/>
</dbReference>
<feature type="coiled-coil region" evidence="1">
    <location>
        <begin position="739"/>
        <end position="804"/>
    </location>
</feature>
<dbReference type="Pfam" id="PF00498">
    <property type="entry name" value="FHA"/>
    <property type="match status" value="1"/>
</dbReference>
<evidence type="ECO:0000256" key="1">
    <source>
        <dbReference type="SAM" id="Coils"/>
    </source>
</evidence>
<feature type="compositionally biased region" description="Polar residues" evidence="2">
    <location>
        <begin position="558"/>
        <end position="570"/>
    </location>
</feature>
<name>A0A1B6EC11_9HEMI</name>
<evidence type="ECO:0000259" key="3">
    <source>
        <dbReference type="Pfam" id="PF00498"/>
    </source>
</evidence>
<keyword evidence="1" id="KW-0175">Coiled coil</keyword>
<feature type="region of interest" description="Disordered" evidence="2">
    <location>
        <begin position="152"/>
        <end position="179"/>
    </location>
</feature>